<dbReference type="PANTHER" id="PTHR34475">
    <property type="match status" value="1"/>
</dbReference>
<dbReference type="Gene3D" id="1.10.260.40">
    <property type="entry name" value="lambda repressor-like DNA-binding domains"/>
    <property type="match status" value="1"/>
</dbReference>
<reference evidence="4 5" key="1">
    <citation type="submission" date="2024-04" db="EMBL/GenBank/DDBJ databases">
        <title>Novel species of the genus Ideonella isolated from streams.</title>
        <authorList>
            <person name="Lu H."/>
        </authorList>
    </citation>
    <scope>NUCLEOTIDE SEQUENCE [LARGE SCALE GENOMIC DNA]</scope>
    <source>
        <strain evidence="4 5">LYT19W</strain>
    </source>
</reference>
<dbReference type="InterPro" id="IPR050400">
    <property type="entry name" value="Bact_Cytoskel_RodZ"/>
</dbReference>
<keyword evidence="2" id="KW-0472">Membrane</keyword>
<feature type="region of interest" description="Disordered" evidence="1">
    <location>
        <begin position="1"/>
        <end position="24"/>
    </location>
</feature>
<comment type="caution">
    <text evidence="4">The sequence shown here is derived from an EMBL/GenBank/DDBJ whole genome shotgun (WGS) entry which is preliminary data.</text>
</comment>
<dbReference type="Proteomes" id="UP001379945">
    <property type="component" value="Unassembled WGS sequence"/>
</dbReference>
<dbReference type="InterPro" id="IPR010982">
    <property type="entry name" value="Lambda_DNA-bd_dom_sf"/>
</dbReference>
<evidence type="ECO:0000256" key="1">
    <source>
        <dbReference type="SAM" id="MobiDB-lite"/>
    </source>
</evidence>
<dbReference type="PANTHER" id="PTHR34475:SF1">
    <property type="entry name" value="CYTOSKELETON PROTEIN RODZ"/>
    <property type="match status" value="1"/>
</dbReference>
<dbReference type="Pfam" id="PF13464">
    <property type="entry name" value="RodZ_C"/>
    <property type="match status" value="1"/>
</dbReference>
<dbReference type="InterPro" id="IPR025194">
    <property type="entry name" value="RodZ-like_C"/>
</dbReference>
<dbReference type="Pfam" id="PF13413">
    <property type="entry name" value="HTH_25"/>
    <property type="match status" value="1"/>
</dbReference>
<sequence>MTDSQEPGAPAPASSPAPAGTATTAGSLLRAARQAQGWHVAALATQLKVAPRKLEALEADQYDDLQGTAFVRALALAACRALKIDAEPVLAALPSVEQRTLDRVNGGLNAPFREHNGHVDRLDWLKASKGAVALVAILLVGAALMWFAPPGFGVAAWLSKPVAASAAASSADADSEPVLVPAPTAPMPASAVPAVSGTAASVPASAPVGAATSAVSVAPPAPVPPVPSASTTPSTTPASLPAAVAGADVGTVALSATSASWVEVQDATGRVMLGRTLAAGEAVQLDGALPLRVKIGNAGATQLRWRGQAVDLATWTRDNVARVELK</sequence>
<organism evidence="4 5">
    <name type="scientific">Ideonella margarita</name>
    <dbReference type="NCBI Taxonomy" id="2984191"/>
    <lineage>
        <taxon>Bacteria</taxon>
        <taxon>Pseudomonadati</taxon>
        <taxon>Pseudomonadota</taxon>
        <taxon>Betaproteobacteria</taxon>
        <taxon>Burkholderiales</taxon>
        <taxon>Sphaerotilaceae</taxon>
        <taxon>Ideonella</taxon>
    </lineage>
</organism>
<proteinExistence type="predicted"/>
<keyword evidence="5" id="KW-1185">Reference proteome</keyword>
<keyword evidence="2" id="KW-1133">Transmembrane helix</keyword>
<protein>
    <submittedName>
        <fullName evidence="4">RodZ domain-containing protein</fullName>
    </submittedName>
</protein>
<evidence type="ECO:0000259" key="3">
    <source>
        <dbReference type="Pfam" id="PF13464"/>
    </source>
</evidence>
<evidence type="ECO:0000313" key="4">
    <source>
        <dbReference type="EMBL" id="MEK8046027.1"/>
    </source>
</evidence>
<dbReference type="EMBL" id="JBBUTI010000004">
    <property type="protein sequence ID" value="MEK8046027.1"/>
    <property type="molecule type" value="Genomic_DNA"/>
</dbReference>
<evidence type="ECO:0000256" key="2">
    <source>
        <dbReference type="SAM" id="Phobius"/>
    </source>
</evidence>
<accession>A0ABU9C6H9</accession>
<name>A0ABU9C6H9_9BURK</name>
<dbReference type="RefSeq" id="WP_341398309.1">
    <property type="nucleotide sequence ID" value="NZ_JBBUTI010000004.1"/>
</dbReference>
<feature type="transmembrane region" description="Helical" evidence="2">
    <location>
        <begin position="131"/>
        <end position="158"/>
    </location>
</feature>
<keyword evidence="2" id="KW-0812">Transmembrane</keyword>
<feature type="domain" description="Cytoskeleton protein RodZ-like C-terminal" evidence="3">
    <location>
        <begin position="254"/>
        <end position="324"/>
    </location>
</feature>
<gene>
    <name evidence="4" type="ORF">AACH00_06715</name>
</gene>
<evidence type="ECO:0000313" key="5">
    <source>
        <dbReference type="Proteomes" id="UP001379945"/>
    </source>
</evidence>